<comment type="similarity">
    <text evidence="2">Belongs to the glycosyl hydrolase 29 family.</text>
</comment>
<keyword evidence="4 7" id="KW-0732">Signal</keyword>
<dbReference type="AlphaFoldDB" id="A0A8J7J4T3"/>
<dbReference type="GO" id="GO:0006004">
    <property type="term" value="P:fucose metabolic process"/>
    <property type="evidence" value="ECO:0007669"/>
    <property type="project" value="InterPro"/>
</dbReference>
<dbReference type="SMART" id="SM00710">
    <property type="entry name" value="PbH1"/>
    <property type="match status" value="6"/>
</dbReference>
<dbReference type="Proteomes" id="UP000610931">
    <property type="component" value="Unassembled WGS sequence"/>
</dbReference>
<dbReference type="PRINTS" id="PR00741">
    <property type="entry name" value="GLHYDRLASE29"/>
</dbReference>
<evidence type="ECO:0000313" key="11">
    <source>
        <dbReference type="Proteomes" id="UP000610931"/>
    </source>
</evidence>
<dbReference type="InterPro" id="IPR017853">
    <property type="entry name" value="GH"/>
</dbReference>
<evidence type="ECO:0000256" key="4">
    <source>
        <dbReference type="ARBA" id="ARBA00022729"/>
    </source>
</evidence>
<dbReference type="InterPro" id="IPR011050">
    <property type="entry name" value="Pectin_lyase_fold/virulence"/>
</dbReference>
<dbReference type="RefSeq" id="WP_199115401.1">
    <property type="nucleotide sequence ID" value="NZ_JAELVQ010000013.1"/>
</dbReference>
<dbReference type="InterPro" id="IPR039448">
    <property type="entry name" value="Beta_helix"/>
</dbReference>
<feature type="domain" description="Right handed beta helix" evidence="9">
    <location>
        <begin position="397"/>
        <end position="567"/>
    </location>
</feature>
<sequence>MKRFLKLYVLAILIISLSSFKTEEVHYFVSTSGNDLYSGTKSAPFATLERALKQIKDDRQKGNSSIAKVYLRAGIYYFQNTVKINETLSNIHIQPYQSEQVIFSGGIAIPSKFITKSNKSTFKNHYSVNLKHVGIKNYGALRNVGFARPYGSAWGEPFVNKKPLHLSRWPNQGMVPMGEVLDKGSVPRNDDYSNRGGVIKYNDARIDKWANEADAWMSGYFMWGYADDMVKIASVDTKTQTLKTASATLYGYGDSKPWRQWYGVNILAELDTPREYYVNRKEGILQFILEEDDIESLEFSILEDPFFIIQNTTHIVIEGIQFECSRGLGIAMDNTNNATIKDCAFRNLGSIGIMVGKGVEPFDKYRHEGTGKVISGIVGSLQQHIYANPTQYREGGKNNKIIGCEFYDLGAGGVILGGGNLKTLEKGNNSIENCVFHDVNRIEKSYRPAVYLTGVGNMVRHCEIYNAPSMAIYLMFGNDNIIEYNYIHDVCLEVEDQGAIYYGRNPAERGNIIRYNYFENIPDHYNTCAVYHDDGACGMTVFGNVFYKAGKWNALLGGGSDNVYRNNMFIGNKIGIHVDNRLQNWSKALLDKDGLFEQRLKAVNFKAPPYSVRYPEIVTYFENPALPKRNVVENNVFVDIEQLLDGKKEWLDYKETNWQTDHDISFADWDIQNFNLSSNSEVYKKLPGFKEIPFHRIGLYETKNIKSIRKRNGLRVSINESNRHEWEKMQERQLAYQVKDPVINTIVKAISEDSKATVFPNPNTGAQWFGEGHFGLFMHWGPHSTQGSQPSWAMIKNYPYGYEEKYANPEEYFALAENFHPTDWDPDKICKAAKQAGMSYVVLTAKHHDGFALWPSKYGNYNISTHVPDTDLLKPYVEACRKYGLKVGFYFSQRDWYFPNYPLTDQNFNFRTRNKFPLVDPEIDSMKYNNWWAYTIGQLKELLTNYGSIDVLWFDGFYWPGKEKEAYTEGLFNWIRTQQPGIVVNDRWYKMRSPDAKEEGTGKGDFATVEWKEPEEGINKWWEFTTSWCGSWGYSPLRFGAKEALDKLVLARSLGGNFLINIGPSGDGVPPEGFYKNMAQLAKWIVPNREGLFGKVLLPAPKEWANVPITKDSHALYLHVLPNMLSDEILLFYNERIKQATNLSSGNKIDIKKEKNGYSFSREKNKLDFGTYQVIKIELKKGII</sequence>
<proteinExistence type="inferred from homology"/>
<reference evidence="10" key="1">
    <citation type="submission" date="2020-12" db="EMBL/GenBank/DDBJ databases">
        <title>Snuella sp. nov., isolated from sediment in Incheon.</title>
        <authorList>
            <person name="Kim W."/>
        </authorList>
    </citation>
    <scope>NUCLEOTIDE SEQUENCE</scope>
    <source>
        <strain evidence="10">CAU 1569</strain>
    </source>
</reference>
<dbReference type="SUPFAM" id="SSF51126">
    <property type="entry name" value="Pectin lyase-like"/>
    <property type="match status" value="1"/>
</dbReference>
<dbReference type="Gene3D" id="3.20.20.80">
    <property type="entry name" value="Glycosidases"/>
    <property type="match status" value="1"/>
</dbReference>
<dbReference type="Pfam" id="PF01120">
    <property type="entry name" value="Alpha_L_fucos"/>
    <property type="match status" value="1"/>
</dbReference>
<evidence type="ECO:0000313" key="10">
    <source>
        <dbReference type="EMBL" id="MBJ6368639.1"/>
    </source>
</evidence>
<dbReference type="Gene3D" id="2.160.20.10">
    <property type="entry name" value="Single-stranded right-handed beta-helix, Pectin lyase-like"/>
    <property type="match status" value="2"/>
</dbReference>
<keyword evidence="5" id="KW-0378">Hydrolase</keyword>
<feature type="chain" id="PRO_5035180683" description="alpha-L-fucosidase" evidence="7">
    <location>
        <begin position="22"/>
        <end position="1184"/>
    </location>
</feature>
<keyword evidence="11" id="KW-1185">Reference proteome</keyword>
<dbReference type="EMBL" id="JAELVQ010000013">
    <property type="protein sequence ID" value="MBJ6368639.1"/>
    <property type="molecule type" value="Genomic_DNA"/>
</dbReference>
<comment type="function">
    <text evidence="1">Alpha-L-fucosidase is responsible for hydrolyzing the alpha-1,6-linked fucose joined to the reducing-end N-acetylglucosamine of the carbohydrate moieties of glycoproteins.</text>
</comment>
<name>A0A8J7J4T3_9FLAO</name>
<dbReference type="InterPro" id="IPR012334">
    <property type="entry name" value="Pectin_lyas_fold"/>
</dbReference>
<dbReference type="InterPro" id="IPR000933">
    <property type="entry name" value="Glyco_hydro_29"/>
</dbReference>
<evidence type="ECO:0000256" key="7">
    <source>
        <dbReference type="SAM" id="SignalP"/>
    </source>
</evidence>
<dbReference type="EC" id="3.2.1.51" evidence="3"/>
<dbReference type="Pfam" id="PF13229">
    <property type="entry name" value="Beta_helix"/>
    <property type="match status" value="1"/>
</dbReference>
<feature type="domain" description="Glycoside hydrolase family 29 N-terminal" evidence="8">
    <location>
        <begin position="766"/>
        <end position="1088"/>
    </location>
</feature>
<keyword evidence="6" id="KW-0326">Glycosidase</keyword>
<comment type="caution">
    <text evidence="10">The sequence shown here is derived from an EMBL/GenBank/DDBJ whole genome shotgun (WGS) entry which is preliminary data.</text>
</comment>
<accession>A0A8J7J4T3</accession>
<organism evidence="10 11">
    <name type="scientific">Snuella sedimenti</name>
    <dbReference type="NCBI Taxonomy" id="2798802"/>
    <lineage>
        <taxon>Bacteria</taxon>
        <taxon>Pseudomonadati</taxon>
        <taxon>Bacteroidota</taxon>
        <taxon>Flavobacteriia</taxon>
        <taxon>Flavobacteriales</taxon>
        <taxon>Flavobacteriaceae</taxon>
        <taxon>Snuella</taxon>
    </lineage>
</organism>
<dbReference type="InterPro" id="IPR057739">
    <property type="entry name" value="Glyco_hydro_29_N"/>
</dbReference>
<evidence type="ECO:0000259" key="9">
    <source>
        <dbReference type="Pfam" id="PF13229"/>
    </source>
</evidence>
<dbReference type="SMART" id="SM00812">
    <property type="entry name" value="Alpha_L_fucos"/>
    <property type="match status" value="1"/>
</dbReference>
<evidence type="ECO:0000256" key="1">
    <source>
        <dbReference type="ARBA" id="ARBA00004071"/>
    </source>
</evidence>
<dbReference type="PANTHER" id="PTHR36453">
    <property type="entry name" value="SECRETED PROTEIN-RELATED"/>
    <property type="match status" value="1"/>
</dbReference>
<dbReference type="SUPFAM" id="SSF51445">
    <property type="entry name" value="(Trans)glycosidases"/>
    <property type="match status" value="1"/>
</dbReference>
<dbReference type="PANTHER" id="PTHR36453:SF1">
    <property type="entry name" value="RIGHT HANDED BETA HELIX DOMAIN-CONTAINING PROTEIN"/>
    <property type="match status" value="1"/>
</dbReference>
<evidence type="ECO:0000256" key="5">
    <source>
        <dbReference type="ARBA" id="ARBA00022801"/>
    </source>
</evidence>
<evidence type="ECO:0000256" key="3">
    <source>
        <dbReference type="ARBA" id="ARBA00012662"/>
    </source>
</evidence>
<dbReference type="InterPro" id="IPR016286">
    <property type="entry name" value="FUC_metazoa-typ"/>
</dbReference>
<dbReference type="GO" id="GO:0004560">
    <property type="term" value="F:alpha-L-fucosidase activity"/>
    <property type="evidence" value="ECO:0007669"/>
    <property type="project" value="InterPro"/>
</dbReference>
<dbReference type="InterPro" id="IPR006626">
    <property type="entry name" value="PbH1"/>
</dbReference>
<gene>
    <name evidence="10" type="ORF">JF259_11115</name>
</gene>
<feature type="signal peptide" evidence="7">
    <location>
        <begin position="1"/>
        <end position="21"/>
    </location>
</feature>
<evidence type="ECO:0000256" key="2">
    <source>
        <dbReference type="ARBA" id="ARBA00007951"/>
    </source>
</evidence>
<evidence type="ECO:0000256" key="6">
    <source>
        <dbReference type="ARBA" id="ARBA00023295"/>
    </source>
</evidence>
<protein>
    <recommendedName>
        <fullName evidence="3">alpha-L-fucosidase</fullName>
        <ecNumber evidence="3">3.2.1.51</ecNumber>
    </recommendedName>
</protein>
<evidence type="ECO:0000259" key="8">
    <source>
        <dbReference type="Pfam" id="PF01120"/>
    </source>
</evidence>